<dbReference type="InterPro" id="IPR010920">
    <property type="entry name" value="LSM_dom_sf"/>
</dbReference>
<reference evidence="2" key="1">
    <citation type="submission" date="2024-01" db="EMBL/GenBank/DDBJ databases">
        <title>Bank of Algae and Cyanobacteria of the Azores (BACA) strain genomes.</title>
        <authorList>
            <person name="Luz R."/>
            <person name="Cordeiro R."/>
            <person name="Fonseca A."/>
            <person name="Goncalves V."/>
        </authorList>
    </citation>
    <scope>NUCLEOTIDE SEQUENCE</scope>
    <source>
        <strain evidence="2">BACA0141</strain>
    </source>
</reference>
<dbReference type="NCBIfam" id="NF047718">
    <property type="entry name" value="Hfq_rel_Cyano"/>
    <property type="match status" value="1"/>
</dbReference>
<dbReference type="EMBL" id="JAZBJZ010000079">
    <property type="protein sequence ID" value="MEE3718472.1"/>
    <property type="molecule type" value="Genomic_DNA"/>
</dbReference>
<feature type="domain" description="Hfq-related" evidence="1">
    <location>
        <begin position="19"/>
        <end position="79"/>
    </location>
</feature>
<protein>
    <recommendedName>
        <fullName evidence="1">Hfq-related domain-containing protein</fullName>
    </recommendedName>
</protein>
<evidence type="ECO:0000259" key="1">
    <source>
        <dbReference type="Pfam" id="PF21979"/>
    </source>
</evidence>
<evidence type="ECO:0000313" key="3">
    <source>
        <dbReference type="Proteomes" id="UP001333818"/>
    </source>
</evidence>
<comment type="caution">
    <text evidence="2">The sequence shown here is derived from an EMBL/GenBank/DDBJ whole genome shotgun (WGS) entry which is preliminary data.</text>
</comment>
<proteinExistence type="predicted"/>
<gene>
    <name evidence="2" type="ORF">V2H45_17160</name>
</gene>
<dbReference type="Pfam" id="PF21979">
    <property type="entry name" value="Hfq_1"/>
    <property type="match status" value="1"/>
</dbReference>
<dbReference type="InterPro" id="IPR053840">
    <property type="entry name" value="Hfq_1"/>
</dbReference>
<name>A0AAW9PZN6_9CYAN</name>
<sequence length="79" mass="8712">MSTPHQAPVASMSEFNTSLPSIRRIQGIIREKSDVEVKLLTGDDINGKVLWIDDNCICIESGTGSVKTIIWLHAVAYIK</sequence>
<organism evidence="2 3">
    <name type="scientific">Tumidithrix elongata BACA0141</name>
    <dbReference type="NCBI Taxonomy" id="2716417"/>
    <lineage>
        <taxon>Bacteria</taxon>
        <taxon>Bacillati</taxon>
        <taxon>Cyanobacteriota</taxon>
        <taxon>Cyanophyceae</taxon>
        <taxon>Pseudanabaenales</taxon>
        <taxon>Pseudanabaenaceae</taxon>
        <taxon>Tumidithrix</taxon>
        <taxon>Tumidithrix elongata</taxon>
    </lineage>
</organism>
<evidence type="ECO:0000313" key="2">
    <source>
        <dbReference type="EMBL" id="MEE3718472.1"/>
    </source>
</evidence>
<dbReference type="AlphaFoldDB" id="A0AAW9PZN6"/>
<dbReference type="Proteomes" id="UP001333818">
    <property type="component" value="Unassembled WGS sequence"/>
</dbReference>
<keyword evidence="3" id="KW-1185">Reference proteome</keyword>
<accession>A0AAW9PZN6</accession>
<dbReference type="RefSeq" id="WP_330484905.1">
    <property type="nucleotide sequence ID" value="NZ_JAZBJZ010000079.1"/>
</dbReference>
<dbReference type="SUPFAM" id="SSF50182">
    <property type="entry name" value="Sm-like ribonucleoproteins"/>
    <property type="match status" value="1"/>
</dbReference>
<dbReference type="Gene3D" id="2.30.30.100">
    <property type="match status" value="1"/>
</dbReference>